<dbReference type="KEGG" id="smam:Mal15_08120"/>
<evidence type="ECO:0000256" key="1">
    <source>
        <dbReference type="SAM" id="MobiDB-lite"/>
    </source>
</evidence>
<sequence>MTPPHVVRNGRRSLRHSVFPGGAREQGGEGPSHQFQLVAGLRLATRGRCGSATRAVRAGRQSLRDSVFPGGAREQGGEDRRTSSNSLPGSAWRREVGVAPPHVVRNGRRSLRHSVFPGGAREQGGEDRRLTVAIGRRHTSDISRIAQAFGHLRRWRPDALYEPTALAAGPGLPLELQGPRLAPTAQFAIERAELPGRRAARTSS</sequence>
<dbReference type="EMBL" id="CP036264">
    <property type="protein sequence ID" value="QEF96782.1"/>
    <property type="molecule type" value="Genomic_DNA"/>
</dbReference>
<dbReference type="Proteomes" id="UP000321353">
    <property type="component" value="Chromosome"/>
</dbReference>
<dbReference type="AlphaFoldDB" id="A0A5B9M6Q0"/>
<evidence type="ECO:0000313" key="3">
    <source>
        <dbReference type="Proteomes" id="UP000321353"/>
    </source>
</evidence>
<organism evidence="2 3">
    <name type="scientific">Stieleria maiorica</name>
    <dbReference type="NCBI Taxonomy" id="2795974"/>
    <lineage>
        <taxon>Bacteria</taxon>
        <taxon>Pseudomonadati</taxon>
        <taxon>Planctomycetota</taxon>
        <taxon>Planctomycetia</taxon>
        <taxon>Pirellulales</taxon>
        <taxon>Pirellulaceae</taxon>
        <taxon>Stieleria</taxon>
    </lineage>
</organism>
<gene>
    <name evidence="2" type="ORF">Mal15_08120</name>
</gene>
<feature type="region of interest" description="Disordered" evidence="1">
    <location>
        <begin position="55"/>
        <end position="96"/>
    </location>
</feature>
<evidence type="ECO:0000313" key="2">
    <source>
        <dbReference type="EMBL" id="QEF96782.1"/>
    </source>
</evidence>
<name>A0A5B9M6Q0_9BACT</name>
<feature type="region of interest" description="Disordered" evidence="1">
    <location>
        <begin position="1"/>
        <end position="32"/>
    </location>
</feature>
<proteinExistence type="predicted"/>
<accession>A0A5B9M6Q0</accession>
<protein>
    <submittedName>
        <fullName evidence="2">Uncharacterized protein</fullName>
    </submittedName>
</protein>
<reference evidence="2 3" key="1">
    <citation type="submission" date="2019-02" db="EMBL/GenBank/DDBJ databases">
        <title>Planctomycetal bacteria perform biofilm scaping via a novel small molecule.</title>
        <authorList>
            <person name="Jeske O."/>
            <person name="Boedeker C."/>
            <person name="Wiegand S."/>
            <person name="Breitling P."/>
            <person name="Kallscheuer N."/>
            <person name="Jogler M."/>
            <person name="Rohde M."/>
            <person name="Petersen J."/>
            <person name="Medema M.H."/>
            <person name="Surup F."/>
            <person name="Jogler C."/>
        </authorList>
    </citation>
    <scope>NUCLEOTIDE SEQUENCE [LARGE SCALE GENOMIC DNA]</scope>
    <source>
        <strain evidence="2 3">Mal15</strain>
    </source>
</reference>
<keyword evidence="3" id="KW-1185">Reference proteome</keyword>